<dbReference type="GeneID" id="59149602"/>
<evidence type="ECO:0000313" key="1">
    <source>
        <dbReference type="EMBL" id="QOJ78468.1"/>
    </source>
</evidence>
<accession>A0A7L9FF93</accession>
<dbReference type="Proteomes" id="UP000594121">
    <property type="component" value="Chromosome"/>
</dbReference>
<dbReference type="KEGG" id="thel:IG193_06860"/>
<evidence type="ECO:0000313" key="2">
    <source>
        <dbReference type="Proteomes" id="UP000594121"/>
    </source>
</evidence>
<dbReference type="AlphaFoldDB" id="A0A7L9FF93"/>
<dbReference type="Pfam" id="PF04250">
    <property type="entry name" value="DUF429"/>
    <property type="match status" value="1"/>
</dbReference>
<proteinExistence type="predicted"/>
<dbReference type="RefSeq" id="WP_192818440.1">
    <property type="nucleotide sequence ID" value="NZ_CP062310.1"/>
</dbReference>
<dbReference type="InterPro" id="IPR007362">
    <property type="entry name" value="DUF429"/>
</dbReference>
<name>A0A7L9FF93_9CREN</name>
<dbReference type="InParanoid" id="A0A7L9FF93"/>
<dbReference type="EMBL" id="CP062310">
    <property type="protein sequence ID" value="QOJ78468.1"/>
    <property type="molecule type" value="Genomic_DNA"/>
</dbReference>
<sequence>MLLAGVDLSASSRKPTYISLLDEDLRAGILSASEDSEIIEVLREAKPSIVGIDAPLSLPLKGGVRGCERILASLGVRFFPPMIPSMAALTRRGIRLRSALEALGFVVIEVYPGGSQDLLCIPRKKSLSRLREGLEGLGVRLPPGRLSGDALDAVTAAYTVFLYSSGDYLRITSEDCSLVLPLPRCLPRSPTRRY</sequence>
<reference evidence="1 2" key="1">
    <citation type="submission" date="2020-10" db="EMBL/GenBank/DDBJ databases">
        <title>Thermofilum lucidum 3507LT sp. nov. a novel member of Thermofilaceae family isolated from Chile hot spring, and proposal of description order Thermofilales.</title>
        <authorList>
            <person name="Zayulina K.S."/>
            <person name="Elcheninov A.G."/>
            <person name="Toshchakov S.V."/>
            <person name="Kublanov I.V."/>
        </authorList>
    </citation>
    <scope>NUCLEOTIDE SEQUENCE [LARGE SCALE GENOMIC DNA]</scope>
    <source>
        <strain evidence="1 2">3507LT</strain>
    </source>
</reference>
<organism evidence="1 2">
    <name type="scientific">Infirmifilum lucidum</name>
    <dbReference type="NCBI Taxonomy" id="2776706"/>
    <lineage>
        <taxon>Archaea</taxon>
        <taxon>Thermoproteota</taxon>
        <taxon>Thermoprotei</taxon>
        <taxon>Thermofilales</taxon>
        <taxon>Thermofilaceae</taxon>
        <taxon>Infirmifilum</taxon>
    </lineage>
</organism>
<keyword evidence="2" id="KW-1185">Reference proteome</keyword>
<protein>
    <submittedName>
        <fullName evidence="1">DUF429 domain-containing protein</fullName>
    </submittedName>
</protein>
<gene>
    <name evidence="1" type="ORF">IG193_06860</name>
</gene>